<reference evidence="1" key="1">
    <citation type="submission" date="2021-05" db="EMBL/GenBank/DDBJ databases">
        <authorList>
            <person name="Scholz U."/>
            <person name="Mascher M."/>
            <person name="Fiebig A."/>
        </authorList>
    </citation>
    <scope>NUCLEOTIDE SEQUENCE [LARGE SCALE GENOMIC DNA]</scope>
</reference>
<organism evidence="1 2">
    <name type="scientific">Avena sativa</name>
    <name type="common">Oat</name>
    <dbReference type="NCBI Taxonomy" id="4498"/>
    <lineage>
        <taxon>Eukaryota</taxon>
        <taxon>Viridiplantae</taxon>
        <taxon>Streptophyta</taxon>
        <taxon>Embryophyta</taxon>
        <taxon>Tracheophyta</taxon>
        <taxon>Spermatophyta</taxon>
        <taxon>Magnoliopsida</taxon>
        <taxon>Liliopsida</taxon>
        <taxon>Poales</taxon>
        <taxon>Poaceae</taxon>
        <taxon>BOP clade</taxon>
        <taxon>Pooideae</taxon>
        <taxon>Poodae</taxon>
        <taxon>Poeae</taxon>
        <taxon>Poeae Chloroplast Group 1 (Aveneae type)</taxon>
        <taxon>Aveninae</taxon>
        <taxon>Avena</taxon>
    </lineage>
</organism>
<evidence type="ECO:0000313" key="2">
    <source>
        <dbReference type="Proteomes" id="UP001732700"/>
    </source>
</evidence>
<dbReference type="Proteomes" id="UP001732700">
    <property type="component" value="Chromosome 5A"/>
</dbReference>
<evidence type="ECO:0000313" key="1">
    <source>
        <dbReference type="EnsemblPlants" id="AVESA.00010b.r2.5AG0807970.2.CDS"/>
    </source>
</evidence>
<sequence length="233" mass="25977">MEAEAEHQAQEEKLPEPSREEEEEDGNKAKELPRLRRLELVRIVAARAVVCLVALYGLAKSRAGAHRPKVDTVESVVGRVVGPVYDRFQDTPLAFLFFLDRKVDEMVHHLDRKLRAVLKAALFQACALARSLLEAAKEFIASGAAGEYVKKVEPMAKNLYLNYGPAAGRLAVSTRRFFNKLPLFPQVARIAVPIAVPLAEKYNRAVAGRLPPIPIKFIAKFFSDHGVEVTHEE</sequence>
<dbReference type="EnsemblPlants" id="AVESA.00010b.r2.5AG0807970.2">
    <property type="protein sequence ID" value="AVESA.00010b.r2.5AG0807970.2.CDS"/>
    <property type="gene ID" value="AVESA.00010b.r2.5AG0807970"/>
</dbReference>
<proteinExistence type="predicted"/>
<keyword evidence="2" id="KW-1185">Reference proteome</keyword>
<accession>A0ACD5XFS8</accession>
<reference evidence="1" key="2">
    <citation type="submission" date="2025-09" db="UniProtKB">
        <authorList>
            <consortium name="EnsemblPlants"/>
        </authorList>
    </citation>
    <scope>IDENTIFICATION</scope>
</reference>
<name>A0ACD5XFS8_AVESA</name>
<protein>
    <submittedName>
        <fullName evidence="1">Uncharacterized protein</fullName>
    </submittedName>
</protein>